<name>A0A7L6N7G6_9MOLU</name>
<proteinExistence type="inferred from homology"/>
<keyword evidence="2 6" id="KW-0862">Zinc</keyword>
<dbReference type="RefSeq" id="WP_312031312.1">
    <property type="nucleotide sequence ID" value="NZ_CP051151.1"/>
</dbReference>
<dbReference type="PANTHER" id="PTHR30111">
    <property type="entry name" value="33 KDA CHAPERONIN"/>
    <property type="match status" value="1"/>
</dbReference>
<dbReference type="PIRSF" id="PIRSF005261">
    <property type="entry name" value="Heat_shock_Hsp33"/>
    <property type="match status" value="1"/>
</dbReference>
<keyword evidence="1 6" id="KW-0963">Cytoplasm</keyword>
<evidence type="ECO:0000256" key="1">
    <source>
        <dbReference type="ARBA" id="ARBA00022490"/>
    </source>
</evidence>
<accession>A0A7L6N7G6</accession>
<dbReference type="GO" id="GO:0044183">
    <property type="term" value="F:protein folding chaperone"/>
    <property type="evidence" value="ECO:0007669"/>
    <property type="project" value="TreeGrafter"/>
</dbReference>
<evidence type="ECO:0000256" key="2">
    <source>
        <dbReference type="ARBA" id="ARBA00022833"/>
    </source>
</evidence>
<dbReference type="CDD" id="cd00498">
    <property type="entry name" value="Hsp33"/>
    <property type="match status" value="1"/>
</dbReference>
<keyword evidence="3 6" id="KW-1015">Disulfide bond</keyword>
<evidence type="ECO:0000313" key="7">
    <source>
        <dbReference type="EMBL" id="QLY40474.1"/>
    </source>
</evidence>
<dbReference type="AlphaFoldDB" id="A0A7L6N7G6"/>
<dbReference type="Gene3D" id="3.55.30.10">
    <property type="entry name" value="Hsp33 domain"/>
    <property type="match status" value="1"/>
</dbReference>
<dbReference type="PANTHER" id="PTHR30111:SF1">
    <property type="entry name" value="33 KDA CHAPERONIN"/>
    <property type="match status" value="1"/>
</dbReference>
<dbReference type="EMBL" id="CP051151">
    <property type="protein sequence ID" value="QLY40474.1"/>
    <property type="molecule type" value="Genomic_DNA"/>
</dbReference>
<dbReference type="GO" id="GO:0005737">
    <property type="term" value="C:cytoplasm"/>
    <property type="evidence" value="ECO:0007669"/>
    <property type="project" value="UniProtKB-SubCell"/>
</dbReference>
<evidence type="ECO:0000256" key="6">
    <source>
        <dbReference type="HAMAP-Rule" id="MF_00117"/>
    </source>
</evidence>
<feature type="disulfide bond" description="Redox-active" evidence="6">
    <location>
        <begin position="234"/>
        <end position="236"/>
    </location>
</feature>
<dbReference type="SUPFAM" id="SSF64397">
    <property type="entry name" value="Hsp33 domain"/>
    <property type="match status" value="1"/>
</dbReference>
<dbReference type="GO" id="GO:0042026">
    <property type="term" value="P:protein refolding"/>
    <property type="evidence" value="ECO:0007669"/>
    <property type="project" value="TreeGrafter"/>
</dbReference>
<evidence type="ECO:0000256" key="5">
    <source>
        <dbReference type="ARBA" id="ARBA00023284"/>
    </source>
</evidence>
<comment type="PTM">
    <text evidence="6">Under oxidizing conditions two disulfide bonds are formed involving the reactive cysteines. Under reducing conditions zinc is bound to the reactive cysteines and the protein is inactive.</text>
</comment>
<evidence type="ECO:0000313" key="8">
    <source>
        <dbReference type="Proteomes" id="UP000512167"/>
    </source>
</evidence>
<evidence type="ECO:0000256" key="3">
    <source>
        <dbReference type="ARBA" id="ARBA00023157"/>
    </source>
</evidence>
<keyword evidence="5 6" id="KW-0676">Redox-active center</keyword>
<comment type="subcellular location">
    <subcellularLocation>
        <location evidence="6">Cytoplasm</location>
    </subcellularLocation>
</comment>
<protein>
    <recommendedName>
        <fullName evidence="6">33 kDa chaperonin</fullName>
    </recommendedName>
    <alternativeName>
        <fullName evidence="6">Heat shock protein 33 homolog</fullName>
        <shortName evidence="6">HSP33</shortName>
    </alternativeName>
</protein>
<dbReference type="Pfam" id="PF01430">
    <property type="entry name" value="HSP33"/>
    <property type="match status" value="1"/>
</dbReference>
<dbReference type="Proteomes" id="UP000512167">
    <property type="component" value="Chromosome"/>
</dbReference>
<organism evidence="7 8">
    <name type="scientific">Hujiaoplasma nucleasis</name>
    <dbReference type="NCBI Taxonomy" id="2725268"/>
    <lineage>
        <taxon>Bacteria</taxon>
        <taxon>Bacillati</taxon>
        <taxon>Mycoplasmatota</taxon>
        <taxon>Mollicutes</taxon>
        <taxon>Candidatus Izemoplasmatales</taxon>
        <taxon>Hujiaoplasmataceae</taxon>
        <taxon>Hujiaoplasma</taxon>
    </lineage>
</organism>
<reference evidence="7 8" key="1">
    <citation type="submission" date="2020-04" db="EMBL/GenBank/DDBJ databases">
        <authorList>
            <person name="Zheng R.K."/>
            <person name="Sun C.M."/>
        </authorList>
    </citation>
    <scope>NUCLEOTIDE SEQUENCE [LARGE SCALE GENOMIC DNA]</scope>
    <source>
        <strain evidence="8">zrk29</strain>
    </source>
</reference>
<keyword evidence="8" id="KW-1185">Reference proteome</keyword>
<dbReference type="KEGG" id="tbk:HF295_06265"/>
<dbReference type="GO" id="GO:0051082">
    <property type="term" value="F:unfolded protein binding"/>
    <property type="evidence" value="ECO:0007669"/>
    <property type="project" value="UniProtKB-UniRule"/>
</dbReference>
<dbReference type="Gene3D" id="3.90.1280.10">
    <property type="entry name" value="HSP33 redox switch-like"/>
    <property type="match status" value="1"/>
</dbReference>
<sequence length="291" mass="32473">MNDYLVKAYAFNGTVRIYAATTTKLVEEARKIHQSYPAASAAFGRLLTTSLIMGAMYSEDQSLTIRVDGNGPIGKMITKVDAHGHVKGTLENPQVHYSYKDKLAVGMVVGNQGYIHVTKDLKIRDVFTSSSEIQTGEIAEDFTYYFAKSEQIPSSVGLGVLVNENNEVFASGGFILQVMPGVKEDTITQIEENISSMKPISELINDGKTPEEIIQEITKGDHEFVEEMPLSYQCDCSKERFENGLSTLDIKELDSMIDDLEPIEVTCDFCKTHYHFSIDEIKAIKKNKEEK</sequence>
<keyword evidence="4 6" id="KW-0143">Chaperone</keyword>
<dbReference type="InterPro" id="IPR016153">
    <property type="entry name" value="Heat_shock_Hsp33_N"/>
</dbReference>
<dbReference type="InterPro" id="IPR000397">
    <property type="entry name" value="Heat_shock_Hsp33"/>
</dbReference>
<evidence type="ECO:0000256" key="4">
    <source>
        <dbReference type="ARBA" id="ARBA00023186"/>
    </source>
</evidence>
<gene>
    <name evidence="6 7" type="primary">hslO</name>
    <name evidence="7" type="ORF">HF295_06265</name>
</gene>
<comment type="similarity">
    <text evidence="6">Belongs to the HSP33 family.</text>
</comment>
<dbReference type="InterPro" id="IPR016154">
    <property type="entry name" value="Heat_shock_Hsp33_C"/>
</dbReference>
<comment type="function">
    <text evidence="6">Redox regulated molecular chaperone. Protects both thermally unfolding and oxidatively damaged proteins from irreversible aggregation. Plays an important role in the bacterial defense system toward oxidative stress.</text>
</comment>
<dbReference type="HAMAP" id="MF_00117">
    <property type="entry name" value="HslO"/>
    <property type="match status" value="1"/>
</dbReference>
<dbReference type="SUPFAM" id="SSF118352">
    <property type="entry name" value="HSP33 redox switch-like"/>
    <property type="match status" value="1"/>
</dbReference>
<dbReference type="NCBIfam" id="NF001033">
    <property type="entry name" value="PRK00114.1"/>
    <property type="match status" value="1"/>
</dbReference>
<feature type="disulfide bond" description="Redox-active" evidence="6">
    <location>
        <begin position="267"/>
        <end position="270"/>
    </location>
</feature>